<sequence length="168" mass="19684">MRKENGIIYPKRGSQNWKPNRQKEYLLPRARMQSKHVKGIQIMMSMTGEDTKRTKARKATYRPQIGENRKSARGINIRLGRVEAWVKHHVYKQRDSTEQKRKNEGYGVRNHRYQALKSGRDLLFVYIVFICRVGGSSSKWKLLGKRWDGVGEKRDGVGISKWALTPWL</sequence>
<name>A0ACB9J3X9_9ASTR</name>
<protein>
    <submittedName>
        <fullName evidence="1">Uncharacterized protein</fullName>
    </submittedName>
</protein>
<accession>A0ACB9J3X9</accession>
<reference evidence="1 2" key="2">
    <citation type="journal article" date="2022" name="Mol. Ecol. Resour.">
        <title>The genomes of chicory, endive, great burdock and yacon provide insights into Asteraceae paleo-polyploidization history and plant inulin production.</title>
        <authorList>
            <person name="Fan W."/>
            <person name="Wang S."/>
            <person name="Wang H."/>
            <person name="Wang A."/>
            <person name="Jiang F."/>
            <person name="Liu H."/>
            <person name="Zhao H."/>
            <person name="Xu D."/>
            <person name="Zhang Y."/>
        </authorList>
    </citation>
    <scope>NUCLEOTIDE SEQUENCE [LARGE SCALE GENOMIC DNA]</scope>
    <source>
        <strain evidence="2">cv. Yunnan</strain>
        <tissue evidence="1">Leaves</tissue>
    </source>
</reference>
<proteinExistence type="predicted"/>
<dbReference type="Proteomes" id="UP001056120">
    <property type="component" value="Linkage Group LG05"/>
</dbReference>
<dbReference type="EMBL" id="CM042022">
    <property type="protein sequence ID" value="KAI3814426.1"/>
    <property type="molecule type" value="Genomic_DNA"/>
</dbReference>
<organism evidence="1 2">
    <name type="scientific">Smallanthus sonchifolius</name>
    <dbReference type="NCBI Taxonomy" id="185202"/>
    <lineage>
        <taxon>Eukaryota</taxon>
        <taxon>Viridiplantae</taxon>
        <taxon>Streptophyta</taxon>
        <taxon>Embryophyta</taxon>
        <taxon>Tracheophyta</taxon>
        <taxon>Spermatophyta</taxon>
        <taxon>Magnoliopsida</taxon>
        <taxon>eudicotyledons</taxon>
        <taxon>Gunneridae</taxon>
        <taxon>Pentapetalae</taxon>
        <taxon>asterids</taxon>
        <taxon>campanulids</taxon>
        <taxon>Asterales</taxon>
        <taxon>Asteraceae</taxon>
        <taxon>Asteroideae</taxon>
        <taxon>Heliantheae alliance</taxon>
        <taxon>Millerieae</taxon>
        <taxon>Smallanthus</taxon>
    </lineage>
</organism>
<evidence type="ECO:0000313" key="1">
    <source>
        <dbReference type="EMBL" id="KAI3814426.1"/>
    </source>
</evidence>
<reference evidence="2" key="1">
    <citation type="journal article" date="2022" name="Mol. Ecol. Resour.">
        <title>The genomes of chicory, endive, great burdock and yacon provide insights into Asteraceae palaeo-polyploidization history and plant inulin production.</title>
        <authorList>
            <person name="Fan W."/>
            <person name="Wang S."/>
            <person name="Wang H."/>
            <person name="Wang A."/>
            <person name="Jiang F."/>
            <person name="Liu H."/>
            <person name="Zhao H."/>
            <person name="Xu D."/>
            <person name="Zhang Y."/>
        </authorList>
    </citation>
    <scope>NUCLEOTIDE SEQUENCE [LARGE SCALE GENOMIC DNA]</scope>
    <source>
        <strain evidence="2">cv. Yunnan</strain>
    </source>
</reference>
<evidence type="ECO:0000313" key="2">
    <source>
        <dbReference type="Proteomes" id="UP001056120"/>
    </source>
</evidence>
<comment type="caution">
    <text evidence="1">The sequence shown here is derived from an EMBL/GenBank/DDBJ whole genome shotgun (WGS) entry which is preliminary data.</text>
</comment>
<gene>
    <name evidence="1" type="ORF">L1987_14066</name>
</gene>
<keyword evidence="2" id="KW-1185">Reference proteome</keyword>